<dbReference type="GO" id="GO:0042626">
    <property type="term" value="F:ATPase-coupled transmembrane transporter activity"/>
    <property type="evidence" value="ECO:0007669"/>
    <property type="project" value="TreeGrafter"/>
</dbReference>
<evidence type="ECO:0000256" key="7">
    <source>
        <dbReference type="ARBA" id="ARBA00022967"/>
    </source>
</evidence>
<dbReference type="RefSeq" id="WP_036677952.1">
    <property type="nucleotide sequence ID" value="NZ_JNVM01000005.1"/>
</dbReference>
<dbReference type="InterPro" id="IPR017871">
    <property type="entry name" value="ABC_transporter-like_CS"/>
</dbReference>
<keyword evidence="3" id="KW-0813">Transport</keyword>
<dbReference type="InterPro" id="IPR027417">
    <property type="entry name" value="P-loop_NTPase"/>
</dbReference>
<reference evidence="10 11" key="1">
    <citation type="submission" date="2014-06" db="EMBL/GenBank/DDBJ databases">
        <title>Draft genome sequence of Paenibacillus sp. MSt1.</title>
        <authorList>
            <person name="Aw Y.K."/>
            <person name="Ong K.S."/>
            <person name="Gan H.M."/>
            <person name="Lee S.M."/>
        </authorList>
    </citation>
    <scope>NUCLEOTIDE SEQUENCE [LARGE SCALE GENOMIC DNA]</scope>
    <source>
        <strain evidence="10 11">MSt1</strain>
    </source>
</reference>
<dbReference type="GO" id="GO:0005524">
    <property type="term" value="F:ATP binding"/>
    <property type="evidence" value="ECO:0007669"/>
    <property type="project" value="UniProtKB-KW"/>
</dbReference>
<evidence type="ECO:0000259" key="9">
    <source>
        <dbReference type="PROSITE" id="PS50893"/>
    </source>
</evidence>
<sequence length="274" mass="30364">MISIRNVSFSYTGGDAPVWALRDVSLELEPGEFVAFLGPNGSGKSSLTKLLNGIELPTEGSILVEGDDTADPHAVPSIRRRVQIVFQNPENQQVGLTVGEDIAFGLSNIGWPQEDMQRRIRWALNAVRLDADEDRLVTQLSGGEKQKLALASVLALAPRCLILDEATSMLDPVSRKQFVETLHEVRREHPFTLIYITHHLEEVFDADRWVLFRQGGVQAVGKPADLWTQEELLSGCGLELPYPRRLALALRRLGVPVPDSPGPEEWRKLLCASS</sequence>
<dbReference type="InterPro" id="IPR015856">
    <property type="entry name" value="ABC_transpr_CbiO/EcfA_su"/>
</dbReference>
<dbReference type="PROSITE" id="PS50893">
    <property type="entry name" value="ABC_TRANSPORTER_2"/>
    <property type="match status" value="1"/>
</dbReference>
<keyword evidence="11" id="KW-1185">Reference proteome</keyword>
<comment type="similarity">
    <text evidence="2">Belongs to the ABC transporter superfamily.</text>
</comment>
<dbReference type="Gene3D" id="3.40.50.300">
    <property type="entry name" value="P-loop containing nucleotide triphosphate hydrolases"/>
    <property type="match status" value="1"/>
</dbReference>
<evidence type="ECO:0000313" key="10">
    <source>
        <dbReference type="EMBL" id="KEQ26797.1"/>
    </source>
</evidence>
<evidence type="ECO:0000256" key="6">
    <source>
        <dbReference type="ARBA" id="ARBA00022840"/>
    </source>
</evidence>
<dbReference type="EMBL" id="JNVM01000005">
    <property type="protein sequence ID" value="KEQ26797.1"/>
    <property type="molecule type" value="Genomic_DNA"/>
</dbReference>
<dbReference type="InterPro" id="IPR003439">
    <property type="entry name" value="ABC_transporter-like_ATP-bd"/>
</dbReference>
<dbReference type="eggNOG" id="COG1122">
    <property type="taxonomic scope" value="Bacteria"/>
</dbReference>
<keyword evidence="4" id="KW-1003">Cell membrane</keyword>
<dbReference type="FunFam" id="3.40.50.300:FF:000224">
    <property type="entry name" value="Energy-coupling factor transporter ATP-binding protein EcfA"/>
    <property type="match status" value="1"/>
</dbReference>
<evidence type="ECO:0000256" key="4">
    <source>
        <dbReference type="ARBA" id="ARBA00022475"/>
    </source>
</evidence>
<dbReference type="PANTHER" id="PTHR43553:SF24">
    <property type="entry name" value="ENERGY-COUPLING FACTOR TRANSPORTER ATP-BINDING PROTEIN ECFA1"/>
    <property type="match status" value="1"/>
</dbReference>
<dbReference type="SUPFAM" id="SSF52540">
    <property type="entry name" value="P-loop containing nucleoside triphosphate hydrolases"/>
    <property type="match status" value="1"/>
</dbReference>
<dbReference type="PROSITE" id="PS00211">
    <property type="entry name" value="ABC_TRANSPORTER_1"/>
    <property type="match status" value="1"/>
</dbReference>
<dbReference type="Proteomes" id="UP000028123">
    <property type="component" value="Unassembled WGS sequence"/>
</dbReference>
<evidence type="ECO:0000256" key="1">
    <source>
        <dbReference type="ARBA" id="ARBA00004202"/>
    </source>
</evidence>
<dbReference type="InterPro" id="IPR003593">
    <property type="entry name" value="AAA+_ATPase"/>
</dbReference>
<dbReference type="OrthoDB" id="9784332at2"/>
<evidence type="ECO:0000256" key="5">
    <source>
        <dbReference type="ARBA" id="ARBA00022741"/>
    </source>
</evidence>
<evidence type="ECO:0000256" key="8">
    <source>
        <dbReference type="ARBA" id="ARBA00023136"/>
    </source>
</evidence>
<keyword evidence="5" id="KW-0547">Nucleotide-binding</keyword>
<keyword evidence="7" id="KW-1278">Translocase</keyword>
<feature type="domain" description="ABC transporter" evidence="9">
    <location>
        <begin position="2"/>
        <end position="239"/>
    </location>
</feature>
<evidence type="ECO:0000313" key="11">
    <source>
        <dbReference type="Proteomes" id="UP000028123"/>
    </source>
</evidence>
<comment type="subcellular location">
    <subcellularLocation>
        <location evidence="1">Cell membrane</location>
        <topology evidence="1">Peripheral membrane protein</topology>
    </subcellularLocation>
</comment>
<evidence type="ECO:0000256" key="3">
    <source>
        <dbReference type="ARBA" id="ARBA00022448"/>
    </source>
</evidence>
<name>A0A081P7X4_9BACL</name>
<comment type="caution">
    <text evidence="10">The sequence shown here is derived from an EMBL/GenBank/DDBJ whole genome shotgun (WGS) entry which is preliminary data.</text>
</comment>
<dbReference type="InterPro" id="IPR050095">
    <property type="entry name" value="ECF_ABC_transporter_ATP-bd"/>
</dbReference>
<accession>A0A081P7X4</accession>
<proteinExistence type="inferred from homology"/>
<gene>
    <name evidence="10" type="ORF">ET33_28965</name>
</gene>
<dbReference type="CDD" id="cd03225">
    <property type="entry name" value="ABC_cobalt_CbiO_domain1"/>
    <property type="match status" value="1"/>
</dbReference>
<dbReference type="GO" id="GO:0043190">
    <property type="term" value="C:ATP-binding cassette (ABC) transporter complex"/>
    <property type="evidence" value="ECO:0007669"/>
    <property type="project" value="TreeGrafter"/>
</dbReference>
<dbReference type="GO" id="GO:0016887">
    <property type="term" value="F:ATP hydrolysis activity"/>
    <property type="evidence" value="ECO:0007669"/>
    <property type="project" value="InterPro"/>
</dbReference>
<keyword evidence="6" id="KW-0067">ATP-binding</keyword>
<dbReference type="AlphaFoldDB" id="A0A081P7X4"/>
<protein>
    <submittedName>
        <fullName evidence="10">Polyamine ABC transporter ATPase</fullName>
    </submittedName>
</protein>
<organism evidence="10 11">
    <name type="scientific">Paenibacillus tyrfis</name>
    <dbReference type="NCBI Taxonomy" id="1501230"/>
    <lineage>
        <taxon>Bacteria</taxon>
        <taxon>Bacillati</taxon>
        <taxon>Bacillota</taxon>
        <taxon>Bacilli</taxon>
        <taxon>Bacillales</taxon>
        <taxon>Paenibacillaceae</taxon>
        <taxon>Paenibacillus</taxon>
    </lineage>
</organism>
<keyword evidence="8" id="KW-0472">Membrane</keyword>
<dbReference type="PANTHER" id="PTHR43553">
    <property type="entry name" value="HEAVY METAL TRANSPORTER"/>
    <property type="match status" value="1"/>
</dbReference>
<dbReference type="GO" id="GO:0015087">
    <property type="term" value="F:cobalt ion transmembrane transporter activity"/>
    <property type="evidence" value="ECO:0007669"/>
    <property type="project" value="UniProtKB-ARBA"/>
</dbReference>
<evidence type="ECO:0000256" key="2">
    <source>
        <dbReference type="ARBA" id="ARBA00005417"/>
    </source>
</evidence>
<dbReference type="SMART" id="SM00382">
    <property type="entry name" value="AAA"/>
    <property type="match status" value="1"/>
</dbReference>
<dbReference type="Pfam" id="PF00005">
    <property type="entry name" value="ABC_tran"/>
    <property type="match status" value="1"/>
</dbReference>